<sequence length="667" mass="75160">MSCKHERQILQPSRVAQQTGYRRLNRLERAKAAGLIDVSLFEDADYPAPLVLPNDEIDFDPDYPPQSFSDWQKHITPKSLPFKLTKIYLVPPPRWTEKASFSYRNEWPHRHLLPPGSESIVEYLAAFYDGFEVLQLRKEKLTFDEWIEEGEAEQSQSFLNLNDLLDGAIAVLPDDALALILHMDFDLYEDDDDDFVCGRAYGASHAQESECVYEDATANVSFDRGTLAIINRLDYLIDLAESDQSSQSPLVEGRSTRSWQSTDKDVIDKAANHNIHNRQLEINARGATHVHPSAHLTASTSESDTRLFFASCEDILKWPVFGEGQHLENIEALFTDPMLANDVTDNQSMTGGESQPLFVGPQKIVDCESDLLENDITSLVEYFLVQVHTKNPILDPTSLRKIAANIIQFGLQWDGPTYLVLLTCALAVVSSPFARLSTVTGSEVSGGSLEDTSKYGLAESYYDAARKRIGLLGNGSLATECYFWLGVEISVELQVPSSGLTAQNYTQSFPSPPDNNDDDCSSMVASPTLMCYTSPAPFMERLPQIEASWYYYLADIAARRILQRVMDTFYTETVSSQLGNIPNMFKAAEELSRQIEQWYQNLPAPVKFDYDTPTECELAYHLQARAYELQERTYRPFLFHLLKTISTSRRKTGSSDWRISIPLCAPS</sequence>
<dbReference type="Proteomes" id="UP000310121">
    <property type="component" value="Unassembled WGS sequence"/>
</dbReference>
<gene>
    <name evidence="1" type="ORF">D6C90_06195</name>
</gene>
<dbReference type="PANTHER" id="PTHR47785:SF5">
    <property type="entry name" value="ZN(II)2CYS6 TRANSCRIPTION FACTOR (EUROFUNG)"/>
    <property type="match status" value="1"/>
</dbReference>
<reference evidence="1 2" key="1">
    <citation type="submission" date="2018-10" db="EMBL/GenBank/DDBJ databases">
        <title>Fifty Aureobasidium pullulans genomes reveal a recombining polyextremotolerant generalist.</title>
        <authorList>
            <person name="Gostincar C."/>
            <person name="Turk M."/>
            <person name="Zajc J."/>
            <person name="Gunde-Cimerman N."/>
        </authorList>
    </citation>
    <scope>NUCLEOTIDE SEQUENCE [LARGE SCALE GENOMIC DNA]</scope>
    <source>
        <strain evidence="1 2">EXF-3844</strain>
    </source>
</reference>
<dbReference type="AlphaFoldDB" id="A0A4S9UN51"/>
<name>A0A4S9UN51_AURPU</name>
<dbReference type="PANTHER" id="PTHR47785">
    <property type="entry name" value="ZN(II)2CYS6 TRANSCRIPTION FACTOR (EUROFUNG)-RELATED-RELATED"/>
    <property type="match status" value="1"/>
</dbReference>
<comment type="caution">
    <text evidence="1">The sequence shown here is derived from an EMBL/GenBank/DDBJ whole genome shotgun (WGS) entry which is preliminary data.</text>
</comment>
<accession>A0A4S9UN51</accession>
<proteinExistence type="predicted"/>
<dbReference type="InterPro" id="IPR053181">
    <property type="entry name" value="EcdB-like_regulator"/>
</dbReference>
<dbReference type="Gene3D" id="3.40.390.10">
    <property type="entry name" value="Collagenase (Catalytic Domain)"/>
    <property type="match status" value="1"/>
</dbReference>
<dbReference type="CDD" id="cd12148">
    <property type="entry name" value="fungal_TF_MHR"/>
    <property type="match status" value="1"/>
</dbReference>
<organism evidence="1 2">
    <name type="scientific">Aureobasidium pullulans</name>
    <name type="common">Black yeast</name>
    <name type="synonym">Pullularia pullulans</name>
    <dbReference type="NCBI Taxonomy" id="5580"/>
    <lineage>
        <taxon>Eukaryota</taxon>
        <taxon>Fungi</taxon>
        <taxon>Dikarya</taxon>
        <taxon>Ascomycota</taxon>
        <taxon>Pezizomycotina</taxon>
        <taxon>Dothideomycetes</taxon>
        <taxon>Dothideomycetidae</taxon>
        <taxon>Dothideales</taxon>
        <taxon>Saccotheciaceae</taxon>
        <taxon>Aureobasidium</taxon>
    </lineage>
</organism>
<dbReference type="GO" id="GO:0008237">
    <property type="term" value="F:metallopeptidase activity"/>
    <property type="evidence" value="ECO:0007669"/>
    <property type="project" value="InterPro"/>
</dbReference>
<evidence type="ECO:0000313" key="2">
    <source>
        <dbReference type="Proteomes" id="UP000310121"/>
    </source>
</evidence>
<dbReference type="InterPro" id="IPR024079">
    <property type="entry name" value="MetalloPept_cat_dom_sf"/>
</dbReference>
<dbReference type="EMBL" id="QZBN01000630">
    <property type="protein sequence ID" value="THZ39156.1"/>
    <property type="molecule type" value="Genomic_DNA"/>
</dbReference>
<protein>
    <submittedName>
        <fullName evidence="1">Uncharacterized protein</fullName>
    </submittedName>
</protein>
<evidence type="ECO:0000313" key="1">
    <source>
        <dbReference type="EMBL" id="THZ39156.1"/>
    </source>
</evidence>